<dbReference type="PANTHER" id="PTHR43884">
    <property type="entry name" value="ACYL-COA DEHYDROGENASE"/>
    <property type="match status" value="1"/>
</dbReference>
<keyword evidence="3" id="KW-0560">Oxidoreductase</keyword>
<keyword evidence="2" id="KW-0274">FAD</keyword>
<dbReference type="Proteomes" id="UP000196878">
    <property type="component" value="Unassembled WGS sequence"/>
</dbReference>
<evidence type="ECO:0000259" key="4">
    <source>
        <dbReference type="Pfam" id="PF00441"/>
    </source>
</evidence>
<dbReference type="GO" id="GO:0003995">
    <property type="term" value="F:acyl-CoA dehydrogenase activity"/>
    <property type="evidence" value="ECO:0007669"/>
    <property type="project" value="TreeGrafter"/>
</dbReference>
<dbReference type="OrthoDB" id="2450120at2"/>
<organism evidence="5 6">
    <name type="scientific">Haematobacter genomosp. 1</name>
    <dbReference type="NCBI Taxonomy" id="366618"/>
    <lineage>
        <taxon>Bacteria</taxon>
        <taxon>Pseudomonadati</taxon>
        <taxon>Pseudomonadota</taxon>
        <taxon>Alphaproteobacteria</taxon>
        <taxon>Rhodobacterales</taxon>
        <taxon>Paracoccaceae</taxon>
        <taxon>Haematobacter</taxon>
    </lineage>
</organism>
<sequence length="266" mass="28160">MNEMTDIARMMDDTLDRLLTRRLAGLAGLTGAEGEEQLRAALTEAGLPLLLRAEDEGGLGGTLGDAAVACWRLGWHAAPVDPVALLAGEEARPLAGGLFGADEPPEGEATRDDALLTVAAMTGAMARVMEIAVDYANTRQQFGRPLGKFQALQHLLAEAASELALTEAALAAALEAAEADGEDTLPWLTAKAQAGRAATFIAAAAHQVMGAIGFTEEHPLHHYTRRLWQWRDDNGRQAECEARVGRAALAAPGGLWAYLTDERSEA</sequence>
<feature type="domain" description="Acyl-CoA dehydrogenase/oxidase C-terminal" evidence="4">
    <location>
        <begin position="116"/>
        <end position="226"/>
    </location>
</feature>
<dbReference type="RefSeq" id="WP_088214423.1">
    <property type="nucleotide sequence ID" value="NZ_NIPW01000007.1"/>
</dbReference>
<keyword evidence="1" id="KW-0285">Flavoprotein</keyword>
<reference evidence="5 6" key="1">
    <citation type="submission" date="2016-12" db="EMBL/GenBank/DDBJ databases">
        <title>Comparison of Traditional DNA-DNA Hybridization with In Silico Genomic Analysis.</title>
        <authorList>
            <person name="Nicholson A.C."/>
            <person name="Humrighouse B.W."/>
            <person name="Graziano J."/>
            <person name="Lasker B."/>
            <person name="Whitney A.M."/>
            <person name="Mcquiston J.R."/>
        </authorList>
    </citation>
    <scope>NUCLEOTIDE SEQUENCE [LARGE SCALE GENOMIC DNA]</scope>
    <source>
        <strain evidence="5 6">H2240</strain>
    </source>
</reference>
<evidence type="ECO:0000256" key="1">
    <source>
        <dbReference type="ARBA" id="ARBA00022630"/>
    </source>
</evidence>
<accession>A0A212AE97</accession>
<proteinExistence type="predicted"/>
<evidence type="ECO:0000313" key="5">
    <source>
        <dbReference type="EMBL" id="OWJ79630.1"/>
    </source>
</evidence>
<protein>
    <recommendedName>
        <fullName evidence="4">Acyl-CoA dehydrogenase/oxidase C-terminal domain-containing protein</fullName>
    </recommendedName>
</protein>
<name>A0A212AE97_9RHOB</name>
<evidence type="ECO:0000256" key="3">
    <source>
        <dbReference type="ARBA" id="ARBA00023002"/>
    </source>
</evidence>
<evidence type="ECO:0000256" key="2">
    <source>
        <dbReference type="ARBA" id="ARBA00022827"/>
    </source>
</evidence>
<dbReference type="AlphaFoldDB" id="A0A212AE97"/>
<dbReference type="Pfam" id="PF00441">
    <property type="entry name" value="Acyl-CoA_dh_1"/>
    <property type="match status" value="1"/>
</dbReference>
<dbReference type="PANTHER" id="PTHR43884:SF20">
    <property type="entry name" value="ACYL-COA DEHYDROGENASE FADE28"/>
    <property type="match status" value="1"/>
</dbReference>
<keyword evidence="6" id="KW-1185">Reference proteome</keyword>
<comment type="caution">
    <text evidence="5">The sequence shown here is derived from an EMBL/GenBank/DDBJ whole genome shotgun (WGS) entry which is preliminary data.</text>
</comment>
<dbReference type="EMBL" id="NIPW01000007">
    <property type="protein sequence ID" value="OWJ79630.1"/>
    <property type="molecule type" value="Genomic_DNA"/>
</dbReference>
<evidence type="ECO:0000313" key="6">
    <source>
        <dbReference type="Proteomes" id="UP000196878"/>
    </source>
</evidence>
<dbReference type="InterPro" id="IPR036250">
    <property type="entry name" value="AcylCo_DH-like_C"/>
</dbReference>
<dbReference type="InterPro" id="IPR009075">
    <property type="entry name" value="AcylCo_DH/oxidase_C"/>
</dbReference>
<gene>
    <name evidence="5" type="ORF">CDV49_04755</name>
</gene>
<dbReference type="Gene3D" id="1.20.140.10">
    <property type="entry name" value="Butyryl-CoA Dehydrogenase, subunit A, domain 3"/>
    <property type="match status" value="1"/>
</dbReference>
<dbReference type="SUPFAM" id="SSF47203">
    <property type="entry name" value="Acyl-CoA dehydrogenase C-terminal domain-like"/>
    <property type="match status" value="1"/>
</dbReference>